<evidence type="ECO:0000313" key="2">
    <source>
        <dbReference type="Proteomes" id="UP001056610"/>
    </source>
</evidence>
<dbReference type="Proteomes" id="UP001056610">
    <property type="component" value="Chromosome"/>
</dbReference>
<accession>A0ABY4QMZ4</accession>
<organism evidence="1 2">
    <name type="scientific">Candidatus Mycobacterium methanotrophicum</name>
    <dbReference type="NCBI Taxonomy" id="2943498"/>
    <lineage>
        <taxon>Bacteria</taxon>
        <taxon>Bacillati</taxon>
        <taxon>Actinomycetota</taxon>
        <taxon>Actinomycetes</taxon>
        <taxon>Mycobacteriales</taxon>
        <taxon>Mycobacteriaceae</taxon>
        <taxon>Mycobacterium</taxon>
    </lineage>
</organism>
<dbReference type="EMBL" id="CP097320">
    <property type="protein sequence ID" value="UQX11326.1"/>
    <property type="molecule type" value="Genomic_DNA"/>
</dbReference>
<name>A0ABY4QMZ4_9MYCO</name>
<sequence length="87" mass="9495">MHDQMLRVACTLLDLDALACPEAQVTRRIARRVVSAAKDAPPSEYGLAMRNLAAASLRLFADNGPDVRAEWVAARAELDQHWPLVGA</sequence>
<proteinExistence type="predicted"/>
<keyword evidence="2" id="KW-1185">Reference proteome</keyword>
<reference evidence="1" key="1">
    <citation type="submission" date="2022-05" db="EMBL/GenBank/DDBJ databases">
        <title>A methanotrophic Mycobacterium dominates a cave microbial ecosystem.</title>
        <authorList>
            <person name="Van Spanning R.J.M."/>
            <person name="Guan Q."/>
            <person name="Melkonian C."/>
            <person name="Gallant J."/>
            <person name="Polerecky L."/>
            <person name="Flot J.-F."/>
            <person name="Brandt B.W."/>
            <person name="Braster M."/>
            <person name="Iturbe Espinoza P."/>
            <person name="Aerts J."/>
            <person name="Meima-Franke M."/>
            <person name="Piersma S.R."/>
            <person name="Bunduc C."/>
            <person name="Ummels R."/>
            <person name="Pain A."/>
            <person name="Fleming E.J."/>
            <person name="van der Wel N."/>
            <person name="Gherman V.D."/>
            <person name="Sarbu S.M."/>
            <person name="Bodelier P.L.E."/>
            <person name="Bitter W."/>
        </authorList>
    </citation>
    <scope>NUCLEOTIDE SEQUENCE</scope>
    <source>
        <strain evidence="1">Sulfur Cave</strain>
    </source>
</reference>
<gene>
    <name evidence="1" type="ORF">M5I08_01945</name>
</gene>
<evidence type="ECO:0000313" key="1">
    <source>
        <dbReference type="EMBL" id="UQX11326.1"/>
    </source>
</evidence>
<protein>
    <submittedName>
        <fullName evidence="1">Uncharacterized protein</fullName>
    </submittedName>
</protein>
<dbReference type="RefSeq" id="WP_219070782.1">
    <property type="nucleotide sequence ID" value="NZ_CAJUXY010000111.1"/>
</dbReference>